<feature type="domain" description="Helicase Helix-turn-helix" evidence="2">
    <location>
        <begin position="228"/>
        <end position="281"/>
    </location>
</feature>
<dbReference type="Proteomes" id="UP000275267">
    <property type="component" value="Unassembled WGS sequence"/>
</dbReference>
<keyword evidence="3" id="KW-0378">Hydrolase</keyword>
<dbReference type="SUPFAM" id="SSF47819">
    <property type="entry name" value="HRDC-like"/>
    <property type="match status" value="1"/>
</dbReference>
<dbReference type="EMBL" id="PQIB02000016">
    <property type="protein sequence ID" value="RLM60433.1"/>
    <property type="molecule type" value="Genomic_DNA"/>
</dbReference>
<keyword evidence="3" id="KW-0347">Helicase</keyword>
<reference evidence="4" key="1">
    <citation type="journal article" date="2019" name="Nat. Commun.">
        <title>The genome of broomcorn millet.</title>
        <authorList>
            <person name="Zou C."/>
            <person name="Miki D."/>
            <person name="Li D."/>
            <person name="Tang Q."/>
            <person name="Xiao L."/>
            <person name="Rajput S."/>
            <person name="Deng P."/>
            <person name="Jia W."/>
            <person name="Huang R."/>
            <person name="Zhang M."/>
            <person name="Sun Y."/>
            <person name="Hu J."/>
            <person name="Fu X."/>
            <person name="Schnable P.S."/>
            <person name="Li F."/>
            <person name="Zhang H."/>
            <person name="Feng B."/>
            <person name="Zhu X."/>
            <person name="Liu R."/>
            <person name="Schnable J.C."/>
            <person name="Zhu J.-K."/>
            <person name="Zhang H."/>
        </authorList>
    </citation>
    <scope>NUCLEOTIDE SEQUENCE [LARGE SCALE GENOMIC DNA]</scope>
</reference>
<dbReference type="GO" id="GO:0004386">
    <property type="term" value="F:helicase activity"/>
    <property type="evidence" value="ECO:0007669"/>
    <property type="project" value="UniProtKB-KW"/>
</dbReference>
<feature type="region of interest" description="Disordered" evidence="1">
    <location>
        <begin position="295"/>
        <end position="355"/>
    </location>
</feature>
<keyword evidence="3" id="KW-0067">ATP-binding</keyword>
<accession>A0A3L6PKL9</accession>
<keyword evidence="4" id="KW-1185">Reference proteome</keyword>
<dbReference type="AlphaFoldDB" id="A0A3L6PKL9"/>
<evidence type="ECO:0000256" key="1">
    <source>
        <dbReference type="SAM" id="MobiDB-lite"/>
    </source>
</evidence>
<evidence type="ECO:0000259" key="2">
    <source>
        <dbReference type="Pfam" id="PF14493"/>
    </source>
</evidence>
<dbReference type="STRING" id="4540.A0A3L6PKL9"/>
<evidence type="ECO:0000313" key="3">
    <source>
        <dbReference type="EMBL" id="RLM60433.1"/>
    </source>
</evidence>
<dbReference type="Pfam" id="PF14493">
    <property type="entry name" value="HTH_40"/>
    <property type="match status" value="1"/>
</dbReference>
<sequence length="407" mass="44268">MGTEGEQKGMSVPGYQQEATAQTARYTNRHQDYLKETVRDTFRFVSVSPKGVKFLSTAGKMDGTPLVLQLTAEMIDLEEHASSQHKEGGGLNHVPTIESEKFSEDETKLYQMLLNVKMKLAQDIGTAPNFAKMRPSTGARLANIDGVSQHFVSRFSGIFIQNITQLSKELNLPLDNSPMPPPPTTNPVVENIAGLPKPVQNNLPGILGVDCMGTVAKAGVLIPENRRCEMDWSRFCREVGLTPEIASGIRLAIAKVGSRDKLKPIKEELPDNVTYDMIKTFLTIEGRGLSEQVFSNAPASPHASEAGGNDNLGDGALTSDANPTAKRGQTDGMVGSAKEPAMKQQKIQEHGVESSGTIGVTEESVLEFVASRDGVLLDKVVKHFNGSRRESVVEILDSLESEFKIYK</sequence>
<dbReference type="OrthoDB" id="10261556at2759"/>
<proteinExistence type="predicted"/>
<dbReference type="InterPro" id="IPR010997">
    <property type="entry name" value="HRDC-like_sf"/>
</dbReference>
<organism evidence="3 4">
    <name type="scientific">Panicum miliaceum</name>
    <name type="common">Proso millet</name>
    <name type="synonym">Broomcorn millet</name>
    <dbReference type="NCBI Taxonomy" id="4540"/>
    <lineage>
        <taxon>Eukaryota</taxon>
        <taxon>Viridiplantae</taxon>
        <taxon>Streptophyta</taxon>
        <taxon>Embryophyta</taxon>
        <taxon>Tracheophyta</taxon>
        <taxon>Spermatophyta</taxon>
        <taxon>Magnoliopsida</taxon>
        <taxon>Liliopsida</taxon>
        <taxon>Poales</taxon>
        <taxon>Poaceae</taxon>
        <taxon>PACMAD clade</taxon>
        <taxon>Panicoideae</taxon>
        <taxon>Panicodae</taxon>
        <taxon>Paniceae</taxon>
        <taxon>Panicinae</taxon>
        <taxon>Panicum</taxon>
        <taxon>Panicum sect. Panicum</taxon>
    </lineage>
</organism>
<protein>
    <submittedName>
        <fullName evidence="3">ATP-dependent DNA helicase RecQ</fullName>
    </submittedName>
</protein>
<dbReference type="InterPro" id="IPR029491">
    <property type="entry name" value="Helicase_HTH"/>
</dbReference>
<gene>
    <name evidence="3" type="ORF">C2845_PM14G07080</name>
</gene>
<name>A0A3L6PKL9_PANMI</name>
<comment type="caution">
    <text evidence="3">The sequence shown here is derived from an EMBL/GenBank/DDBJ whole genome shotgun (WGS) entry which is preliminary data.</text>
</comment>
<feature type="region of interest" description="Disordered" evidence="1">
    <location>
        <begin position="1"/>
        <end position="21"/>
    </location>
</feature>
<keyword evidence="3" id="KW-0547">Nucleotide-binding</keyword>
<evidence type="ECO:0000313" key="4">
    <source>
        <dbReference type="Proteomes" id="UP000275267"/>
    </source>
</evidence>
<dbReference type="GO" id="GO:0000166">
    <property type="term" value="F:nucleotide binding"/>
    <property type="evidence" value="ECO:0007669"/>
    <property type="project" value="InterPro"/>
</dbReference>